<protein>
    <submittedName>
        <fullName evidence="1">Uncharacterized protein</fullName>
    </submittedName>
</protein>
<dbReference type="EMBL" id="JAVDSG010000001">
    <property type="protein sequence ID" value="MDR6591802.1"/>
    <property type="molecule type" value="Genomic_DNA"/>
</dbReference>
<reference evidence="1 2" key="1">
    <citation type="submission" date="2023-07" db="EMBL/GenBank/DDBJ databases">
        <title>Sequencing the genomes of 1000 actinobacteria strains.</title>
        <authorList>
            <person name="Klenk H.-P."/>
        </authorList>
    </citation>
    <scope>NUCLEOTIDE SEQUENCE [LARGE SCALE GENOMIC DNA]</scope>
    <source>
        <strain evidence="1 2">DSM 43749</strain>
    </source>
</reference>
<comment type="caution">
    <text evidence="1">The sequence shown here is derived from an EMBL/GenBank/DDBJ whole genome shotgun (WGS) entry which is preliminary data.</text>
</comment>
<sequence>MAGATAVTNSIGFATALSPLKEKLPKTIQSFFARAHVSFRRGYAARNAAEMRLTPDVEWGWTHS</sequence>
<dbReference type="RefSeq" id="WP_310302478.1">
    <property type="nucleotide sequence ID" value="NZ_BAAAXB010000001.1"/>
</dbReference>
<evidence type="ECO:0000313" key="2">
    <source>
        <dbReference type="Proteomes" id="UP001268819"/>
    </source>
</evidence>
<name>A0ABU1PMA9_9PSEU</name>
<organism evidence="1 2">
    <name type="scientific">Saccharothrix longispora</name>
    <dbReference type="NCBI Taxonomy" id="33920"/>
    <lineage>
        <taxon>Bacteria</taxon>
        <taxon>Bacillati</taxon>
        <taxon>Actinomycetota</taxon>
        <taxon>Actinomycetes</taxon>
        <taxon>Pseudonocardiales</taxon>
        <taxon>Pseudonocardiaceae</taxon>
        <taxon>Saccharothrix</taxon>
    </lineage>
</organism>
<gene>
    <name evidence="1" type="ORF">J2S66_000186</name>
</gene>
<keyword evidence="2" id="KW-1185">Reference proteome</keyword>
<evidence type="ECO:0000313" key="1">
    <source>
        <dbReference type="EMBL" id="MDR6591802.1"/>
    </source>
</evidence>
<proteinExistence type="predicted"/>
<dbReference type="Proteomes" id="UP001268819">
    <property type="component" value="Unassembled WGS sequence"/>
</dbReference>
<accession>A0ABU1PMA9</accession>